<name>A0A5S6QAQ4_TRIMR</name>
<reference evidence="3" key="1">
    <citation type="submission" date="2019-12" db="UniProtKB">
        <authorList>
            <consortium name="WormBaseParasite"/>
        </authorList>
    </citation>
    <scope>IDENTIFICATION</scope>
</reference>
<feature type="transmembrane region" description="Helical" evidence="1">
    <location>
        <begin position="81"/>
        <end position="100"/>
    </location>
</feature>
<accession>A0A5S6QAQ4</accession>
<dbReference type="AlphaFoldDB" id="A0A5S6QAQ4"/>
<sequence length="149" mass="17156">MDRWGQKHNTTWLRFTQAHRALHIGVIVHAPSIPQSSNATLPNNGDSTTRKRPTAYKPTFATKCFHVSLRIRDSIRVLKRYTSLWTLAIGTTIFFGTYFLSAKWKYPGQPINLYEWNALKGEDRLPADLIKKAELLEAFIERRRNAGVD</sequence>
<dbReference type="Proteomes" id="UP000046395">
    <property type="component" value="Unassembled WGS sequence"/>
</dbReference>
<evidence type="ECO:0000313" key="2">
    <source>
        <dbReference type="Proteomes" id="UP000046395"/>
    </source>
</evidence>
<proteinExistence type="predicted"/>
<keyword evidence="1" id="KW-1133">Transmembrane helix</keyword>
<keyword evidence="1" id="KW-0472">Membrane</keyword>
<dbReference type="WBParaSite" id="TMUE_1000004170.1">
    <property type="protein sequence ID" value="TMUE_1000004170.1"/>
    <property type="gene ID" value="WBGene00286004"/>
</dbReference>
<keyword evidence="2" id="KW-1185">Reference proteome</keyword>
<evidence type="ECO:0000256" key="1">
    <source>
        <dbReference type="SAM" id="Phobius"/>
    </source>
</evidence>
<protein>
    <submittedName>
        <fullName evidence="3">Uncharacterized protein</fullName>
    </submittedName>
</protein>
<evidence type="ECO:0000313" key="3">
    <source>
        <dbReference type="WBParaSite" id="TMUE_1000004170.1"/>
    </source>
</evidence>
<keyword evidence="1" id="KW-0812">Transmembrane</keyword>
<organism evidence="2 3">
    <name type="scientific">Trichuris muris</name>
    <name type="common">Mouse whipworm</name>
    <dbReference type="NCBI Taxonomy" id="70415"/>
    <lineage>
        <taxon>Eukaryota</taxon>
        <taxon>Metazoa</taxon>
        <taxon>Ecdysozoa</taxon>
        <taxon>Nematoda</taxon>
        <taxon>Enoplea</taxon>
        <taxon>Dorylaimia</taxon>
        <taxon>Trichinellida</taxon>
        <taxon>Trichuridae</taxon>
        <taxon>Trichuris</taxon>
    </lineage>
</organism>